<sequence>MSLDAAVQCNLEAVKLAPADHPDRPGLLESLSISFTDRYHRLGDLKDLEAALESDLEAINLIPTDHPNKSQYLYSLGLSFADRYQRLGKIEDLDVAMQRKQEAIELTPTDHPQRAGRVQGLTASFTDQYACFGELKDLEAALKFDREAVDLTAADDPELPLRLKCLATSFADRYHRFGDLQDLAAARLGRIEDLEVAIKTKQKALGLNATDHPDRPEFLLDLAASFGQRYQRLGDLKDLEASIERYQEAVDQTPSDHPSRAERLRGVTVSLGNRYERLGDIGDLTASLKSVVEAVTLIPVDHLDRPQYLHSLAVSLAHRYQRLGDLKDLENSMQRYQEAIDLMPLNHPNRAENLQGLAACFGNRYQRLRDIKDLEAAVQRYQETVDFTPLDHPNRAEHLQGLAISFGDRYKQSGDLNDLETAVKTKLEVVDLTAPDHPARAHRLQALALSLTDRYMRLRDHYDLENVHCYYAFSFTTSSSNDPESSWRGALVWASSSQEFQPSNVPTAYRAAFKILPDILWIGNTIPVRHDAIRRLDIGPITSRATKFCTELGQLKPAVEILEQGLATTFQQILQLKPDADKLLPQQAADLQQLSLQLYSGTAGNPREVAAQRKDLLDDICRQPGLEYSMLPRPYNTLSQAAHWGPVVILNSHTKGCDGIIIINPASELIHVSLPSRNMLKEILERCNVRTRAETAATRLFGHREGFASKTTKECFEEILTWLWKIVVDPVYQVLASYGICQGRLWWLPTGAFAGLPLHASPPRDKFIHSYTATLGSLLEAQNKYPSNTHKFGVIGVTHTGKNYLKGEQATPQAVKLQLQDCSWIHLACHGTQDLVEPTKSRLLLYEGSLKLETILQMPLSEAEFVFLAACQTAMGDAELVNESFHLGGGFIAAGFQSAVGTLVHE</sequence>
<dbReference type="PANTHER" id="PTHR19959:SF119">
    <property type="entry name" value="FUNGAL LIPASE-LIKE DOMAIN-CONTAINING PROTEIN"/>
    <property type="match status" value="1"/>
</dbReference>
<dbReference type="SUPFAM" id="SSF81901">
    <property type="entry name" value="HCP-like"/>
    <property type="match status" value="1"/>
</dbReference>
<dbReference type="Proteomes" id="UP001215280">
    <property type="component" value="Unassembled WGS sequence"/>
</dbReference>
<protein>
    <submittedName>
        <fullName evidence="2">CHAT domain-containing protein</fullName>
    </submittedName>
</protein>
<proteinExistence type="predicted"/>
<evidence type="ECO:0000313" key="2">
    <source>
        <dbReference type="EMBL" id="KAJ7754399.1"/>
    </source>
</evidence>
<dbReference type="InterPro" id="IPR024983">
    <property type="entry name" value="CHAT_dom"/>
</dbReference>
<evidence type="ECO:0000259" key="1">
    <source>
        <dbReference type="Pfam" id="PF12770"/>
    </source>
</evidence>
<dbReference type="Gene3D" id="1.25.40.10">
    <property type="entry name" value="Tetratricopeptide repeat domain"/>
    <property type="match status" value="2"/>
</dbReference>
<dbReference type="PANTHER" id="PTHR19959">
    <property type="entry name" value="KINESIN LIGHT CHAIN"/>
    <property type="match status" value="1"/>
</dbReference>
<evidence type="ECO:0000313" key="3">
    <source>
        <dbReference type="Proteomes" id="UP001215280"/>
    </source>
</evidence>
<feature type="domain" description="CHAT" evidence="1">
    <location>
        <begin position="804"/>
        <end position="903"/>
    </location>
</feature>
<keyword evidence="3" id="KW-1185">Reference proteome</keyword>
<dbReference type="InterPro" id="IPR011990">
    <property type="entry name" value="TPR-like_helical_dom_sf"/>
</dbReference>
<organism evidence="2 3">
    <name type="scientific">Mycena maculata</name>
    <dbReference type="NCBI Taxonomy" id="230809"/>
    <lineage>
        <taxon>Eukaryota</taxon>
        <taxon>Fungi</taxon>
        <taxon>Dikarya</taxon>
        <taxon>Basidiomycota</taxon>
        <taxon>Agaricomycotina</taxon>
        <taxon>Agaricomycetes</taxon>
        <taxon>Agaricomycetidae</taxon>
        <taxon>Agaricales</taxon>
        <taxon>Marasmiineae</taxon>
        <taxon>Mycenaceae</taxon>
        <taxon>Mycena</taxon>
    </lineage>
</organism>
<reference evidence="2" key="1">
    <citation type="submission" date="2023-03" db="EMBL/GenBank/DDBJ databases">
        <title>Massive genome expansion in bonnet fungi (Mycena s.s.) driven by repeated elements and novel gene families across ecological guilds.</title>
        <authorList>
            <consortium name="Lawrence Berkeley National Laboratory"/>
            <person name="Harder C.B."/>
            <person name="Miyauchi S."/>
            <person name="Viragh M."/>
            <person name="Kuo A."/>
            <person name="Thoen E."/>
            <person name="Andreopoulos B."/>
            <person name="Lu D."/>
            <person name="Skrede I."/>
            <person name="Drula E."/>
            <person name="Henrissat B."/>
            <person name="Morin E."/>
            <person name="Kohler A."/>
            <person name="Barry K."/>
            <person name="LaButti K."/>
            <person name="Morin E."/>
            <person name="Salamov A."/>
            <person name="Lipzen A."/>
            <person name="Mereny Z."/>
            <person name="Hegedus B."/>
            <person name="Baldrian P."/>
            <person name="Stursova M."/>
            <person name="Weitz H."/>
            <person name="Taylor A."/>
            <person name="Grigoriev I.V."/>
            <person name="Nagy L.G."/>
            <person name="Martin F."/>
            <person name="Kauserud H."/>
        </authorList>
    </citation>
    <scope>NUCLEOTIDE SEQUENCE</scope>
    <source>
        <strain evidence="2">CBHHK188m</strain>
    </source>
</reference>
<gene>
    <name evidence="2" type="ORF">DFH07DRAFT_1029480</name>
</gene>
<dbReference type="EMBL" id="JARJLG010000067">
    <property type="protein sequence ID" value="KAJ7754399.1"/>
    <property type="molecule type" value="Genomic_DNA"/>
</dbReference>
<dbReference type="AlphaFoldDB" id="A0AAD7J4P1"/>
<comment type="caution">
    <text evidence="2">The sequence shown here is derived from an EMBL/GenBank/DDBJ whole genome shotgun (WGS) entry which is preliminary data.</text>
</comment>
<dbReference type="Pfam" id="PF12770">
    <property type="entry name" value="CHAT"/>
    <property type="match status" value="1"/>
</dbReference>
<name>A0AAD7J4P1_9AGAR</name>
<accession>A0AAD7J4P1</accession>